<dbReference type="AlphaFoldDB" id="K2G417"/>
<accession>K2G417</accession>
<dbReference type="EMBL" id="AMFJ01000241">
    <property type="protein sequence ID" value="EKE29052.1"/>
    <property type="molecule type" value="Genomic_DNA"/>
</dbReference>
<evidence type="ECO:0000313" key="2">
    <source>
        <dbReference type="EMBL" id="EKE29052.1"/>
    </source>
</evidence>
<protein>
    <submittedName>
        <fullName evidence="2">Uncharacterized protein</fullName>
    </submittedName>
</protein>
<proteinExistence type="predicted"/>
<keyword evidence="1" id="KW-0732">Signal</keyword>
<comment type="caution">
    <text evidence="2">The sequence shown here is derived from an EMBL/GenBank/DDBJ whole genome shotgun (WGS) entry which is preliminary data.</text>
</comment>
<feature type="signal peptide" evidence="1">
    <location>
        <begin position="1"/>
        <end position="22"/>
    </location>
</feature>
<feature type="chain" id="PRO_5017306631" evidence="1">
    <location>
        <begin position="23"/>
        <end position="88"/>
    </location>
</feature>
<gene>
    <name evidence="2" type="ORF">ACD_2C00241G0005</name>
</gene>
<evidence type="ECO:0000256" key="1">
    <source>
        <dbReference type="SAM" id="SignalP"/>
    </source>
</evidence>
<reference evidence="2" key="1">
    <citation type="journal article" date="2012" name="Science">
        <title>Fermentation, hydrogen, and sulfur metabolism in multiple uncultivated bacterial phyla.</title>
        <authorList>
            <person name="Wrighton K.C."/>
            <person name="Thomas B.C."/>
            <person name="Sharon I."/>
            <person name="Miller C.S."/>
            <person name="Castelle C.J."/>
            <person name="VerBerkmoes N.C."/>
            <person name="Wilkins M.J."/>
            <person name="Hettich R.L."/>
            <person name="Lipton M.S."/>
            <person name="Williams K.H."/>
            <person name="Long P.E."/>
            <person name="Banfield J.F."/>
        </authorList>
    </citation>
    <scope>NUCLEOTIDE SEQUENCE [LARGE SCALE GENOMIC DNA]</scope>
</reference>
<dbReference type="PROSITE" id="PS51257">
    <property type="entry name" value="PROKAR_LIPOPROTEIN"/>
    <property type="match status" value="1"/>
</dbReference>
<organism evidence="2">
    <name type="scientific">uncultured bacterium</name>
    <name type="common">gcode 4</name>
    <dbReference type="NCBI Taxonomy" id="1234023"/>
    <lineage>
        <taxon>Bacteria</taxon>
        <taxon>environmental samples</taxon>
    </lineage>
</organism>
<name>K2G417_9BACT</name>
<sequence>MKTKLSILILSSFLLFSCGNNTEDASDINKTNWITSSWNEKTEGESKISPDTSNEATEIPEEIDTWSWETATVTEFSSATWINIKSPD</sequence>